<dbReference type="EMBL" id="FBWK01000018">
    <property type="protein sequence ID" value="CUX19821.1"/>
    <property type="molecule type" value="Genomic_DNA"/>
</dbReference>
<evidence type="ECO:0000313" key="1">
    <source>
        <dbReference type="EMBL" id="CUX19821.1"/>
    </source>
</evidence>
<proteinExistence type="predicted"/>
<name>A0A1S7PEA5_9HYPH</name>
<sequence>MTRDDARALFAATDLTFADLLPSDLKALKNELDASLRASGLMDGTFRMRPRVQFFDWPAGWAALRCDSRHFENREAVSFNPGGFIGLAGWADDTNIQPVLEGFVSWCKKLPPIIAARVLVSEAAHG</sequence>
<reference evidence="2" key="1">
    <citation type="submission" date="2016-01" db="EMBL/GenBank/DDBJ databases">
        <authorList>
            <person name="Regsiter A."/>
            <person name="william w."/>
        </authorList>
    </citation>
    <scope>NUCLEOTIDE SEQUENCE [LARGE SCALE GENOMIC DNA]</scope>
    <source>
        <strain evidence="2">CFBP 6623</strain>
    </source>
</reference>
<gene>
    <name evidence="1" type="ORF">AGR3A_Cc250108</name>
</gene>
<dbReference type="Proteomes" id="UP000191988">
    <property type="component" value="Unassembled WGS sequence"/>
</dbReference>
<protein>
    <submittedName>
        <fullName evidence="1">Uncharacterized protein</fullName>
    </submittedName>
</protein>
<organism evidence="1 2">
    <name type="scientific">Agrobacterium tomkonis CFBP 6623</name>
    <dbReference type="NCBI Taxonomy" id="1183432"/>
    <lineage>
        <taxon>Bacteria</taxon>
        <taxon>Pseudomonadati</taxon>
        <taxon>Pseudomonadota</taxon>
        <taxon>Alphaproteobacteria</taxon>
        <taxon>Hyphomicrobiales</taxon>
        <taxon>Rhizobiaceae</taxon>
        <taxon>Rhizobium/Agrobacterium group</taxon>
        <taxon>Agrobacterium</taxon>
        <taxon>Agrobacterium tumefaciens complex</taxon>
    </lineage>
</organism>
<evidence type="ECO:0000313" key="2">
    <source>
        <dbReference type="Proteomes" id="UP000191988"/>
    </source>
</evidence>
<keyword evidence="2" id="KW-1185">Reference proteome</keyword>
<accession>A0A1S7PEA5</accession>
<dbReference type="STRING" id="1183432.AGR3A_Cc250108"/>
<dbReference type="RefSeq" id="WP_080842098.1">
    <property type="nucleotide sequence ID" value="NZ_LT009723.1"/>
</dbReference>
<dbReference type="AlphaFoldDB" id="A0A1S7PEA5"/>